<proteinExistence type="predicted"/>
<keyword evidence="1" id="KW-0472">Membrane</keyword>
<feature type="transmembrane region" description="Helical" evidence="1">
    <location>
        <begin position="6"/>
        <end position="25"/>
    </location>
</feature>
<keyword evidence="1" id="KW-1133">Transmembrane helix</keyword>
<feature type="transmembrane region" description="Helical" evidence="1">
    <location>
        <begin position="55"/>
        <end position="76"/>
    </location>
</feature>
<gene>
    <name evidence="2" type="ORF">A3I18_00970</name>
</gene>
<evidence type="ECO:0000256" key="1">
    <source>
        <dbReference type="SAM" id="Phobius"/>
    </source>
</evidence>
<keyword evidence="1" id="KW-0812">Transmembrane</keyword>
<sequence length="77" mass="9115">MENIILIAISFMATISIIHGIFLVFSRKYYVWFTSYVWKRKNETNKESGEFQNRWVRAVTSLLLGVILVWFLISVLI</sequence>
<reference evidence="2 3" key="1">
    <citation type="journal article" date="2016" name="Nat. Commun.">
        <title>Thousands of microbial genomes shed light on interconnected biogeochemical processes in an aquifer system.</title>
        <authorList>
            <person name="Anantharaman K."/>
            <person name="Brown C.T."/>
            <person name="Hug L.A."/>
            <person name="Sharon I."/>
            <person name="Castelle C.J."/>
            <person name="Probst A.J."/>
            <person name="Thomas B.C."/>
            <person name="Singh A."/>
            <person name="Wilkins M.J."/>
            <person name="Karaoz U."/>
            <person name="Brodie E.L."/>
            <person name="Williams K.H."/>
            <person name="Hubbard S.S."/>
            <person name="Banfield J.F."/>
        </authorList>
    </citation>
    <scope>NUCLEOTIDE SEQUENCE [LARGE SCALE GENOMIC DNA]</scope>
</reference>
<comment type="caution">
    <text evidence="2">The sequence shown here is derived from an EMBL/GenBank/DDBJ whole genome shotgun (WGS) entry which is preliminary data.</text>
</comment>
<evidence type="ECO:0000313" key="3">
    <source>
        <dbReference type="Proteomes" id="UP000186545"/>
    </source>
</evidence>
<name>A0A1F5EQL9_9BACT</name>
<dbReference type="EMBL" id="MFAD01000040">
    <property type="protein sequence ID" value="OGD69681.1"/>
    <property type="molecule type" value="Genomic_DNA"/>
</dbReference>
<organism evidence="2 3">
    <name type="scientific">Candidatus Campbellbacteria bacterium RIFCSPLOWO2_02_FULL_35_11</name>
    <dbReference type="NCBI Taxonomy" id="1797581"/>
    <lineage>
        <taxon>Bacteria</taxon>
        <taxon>Candidatus Campbelliibacteriota</taxon>
    </lineage>
</organism>
<accession>A0A1F5EQL9</accession>
<evidence type="ECO:0000313" key="2">
    <source>
        <dbReference type="EMBL" id="OGD69681.1"/>
    </source>
</evidence>
<protein>
    <submittedName>
        <fullName evidence="2">Uncharacterized protein</fullName>
    </submittedName>
</protein>
<dbReference type="AlphaFoldDB" id="A0A1F5EQL9"/>
<dbReference type="Proteomes" id="UP000186545">
    <property type="component" value="Unassembled WGS sequence"/>
</dbReference>